<feature type="transmembrane region" description="Helical" evidence="1">
    <location>
        <begin position="34"/>
        <end position="52"/>
    </location>
</feature>
<accession>A0A1Y2AM34</accession>
<organism evidence="2 3">
    <name type="scientific">Neocallimastix californiae</name>
    <dbReference type="NCBI Taxonomy" id="1754190"/>
    <lineage>
        <taxon>Eukaryota</taxon>
        <taxon>Fungi</taxon>
        <taxon>Fungi incertae sedis</taxon>
        <taxon>Chytridiomycota</taxon>
        <taxon>Chytridiomycota incertae sedis</taxon>
        <taxon>Neocallimastigomycetes</taxon>
        <taxon>Neocallimastigales</taxon>
        <taxon>Neocallimastigaceae</taxon>
        <taxon>Neocallimastix</taxon>
    </lineage>
</organism>
<keyword evidence="1" id="KW-0812">Transmembrane</keyword>
<dbReference type="AlphaFoldDB" id="A0A1Y2AM34"/>
<feature type="transmembrane region" description="Helical" evidence="1">
    <location>
        <begin position="165"/>
        <end position="185"/>
    </location>
</feature>
<evidence type="ECO:0000313" key="3">
    <source>
        <dbReference type="Proteomes" id="UP000193920"/>
    </source>
</evidence>
<feature type="transmembrane region" description="Helical" evidence="1">
    <location>
        <begin position="239"/>
        <end position="256"/>
    </location>
</feature>
<name>A0A1Y2AM34_9FUNG</name>
<dbReference type="EMBL" id="MCOG01000231">
    <property type="protein sequence ID" value="ORY23649.1"/>
    <property type="molecule type" value="Genomic_DNA"/>
</dbReference>
<keyword evidence="1" id="KW-1133">Transmembrane helix</keyword>
<keyword evidence="3" id="KW-1185">Reference proteome</keyword>
<feature type="transmembrane region" description="Helical" evidence="1">
    <location>
        <begin position="206"/>
        <end position="227"/>
    </location>
</feature>
<keyword evidence="1" id="KW-0472">Membrane</keyword>
<gene>
    <name evidence="2" type="ORF">LY90DRAFT_675459</name>
</gene>
<proteinExistence type="predicted"/>
<sequence>MFGANIKTTSVDNNFEVFLNITTDIFNNVNSTQYYVPSLSFILVLYTYYILGEGKIWKHLLNVTLCGFIGCMLTAFYNSLKTYFTFDYVVQIKWIEAIFWHLNEYGYVYISYLKLKTVVRSLQKKYWDYIMGILFVYNLIVRFVIAAANVMGRTSSAGSHLQGLTFLPLALIEALFMYLIIKTFVEQSRNNSLSGEIVYTMLTSSLTRMFLVGLIYFIGSIVCFLYAPPILKALKNAVWRAKASLGLIFLLDLLFIRIDLKEKISYVSTSQKDHYYNKMSNEIVSTNNNQINFDKSKSENNPSIEAIKMNSNNFTYYTDSNDKASKFSLSTEPIVIRMDSNNNINRSITSSINVNYGSNGIFKPSNNYYNSDY</sequence>
<protein>
    <submittedName>
        <fullName evidence="2">Uncharacterized protein</fullName>
    </submittedName>
</protein>
<feature type="transmembrane region" description="Helical" evidence="1">
    <location>
        <begin position="127"/>
        <end position="145"/>
    </location>
</feature>
<feature type="transmembrane region" description="Helical" evidence="1">
    <location>
        <begin position="59"/>
        <end position="77"/>
    </location>
</feature>
<evidence type="ECO:0000256" key="1">
    <source>
        <dbReference type="SAM" id="Phobius"/>
    </source>
</evidence>
<dbReference type="Proteomes" id="UP000193920">
    <property type="component" value="Unassembled WGS sequence"/>
</dbReference>
<feature type="transmembrane region" description="Helical" evidence="1">
    <location>
        <begin position="97"/>
        <end position="115"/>
    </location>
</feature>
<evidence type="ECO:0000313" key="2">
    <source>
        <dbReference type="EMBL" id="ORY23649.1"/>
    </source>
</evidence>
<reference evidence="2 3" key="1">
    <citation type="submission" date="2016-08" db="EMBL/GenBank/DDBJ databases">
        <title>A Parts List for Fungal Cellulosomes Revealed by Comparative Genomics.</title>
        <authorList>
            <consortium name="DOE Joint Genome Institute"/>
            <person name="Haitjema C.H."/>
            <person name="Gilmore S.P."/>
            <person name="Henske J.K."/>
            <person name="Solomon K.V."/>
            <person name="De Groot R."/>
            <person name="Kuo A."/>
            <person name="Mondo S.J."/>
            <person name="Salamov A.A."/>
            <person name="Labutti K."/>
            <person name="Zhao Z."/>
            <person name="Chiniquy J."/>
            <person name="Barry K."/>
            <person name="Brewer H.M."/>
            <person name="Purvine S.O."/>
            <person name="Wright A.T."/>
            <person name="Boxma B."/>
            <person name="Van Alen T."/>
            <person name="Hackstein J.H."/>
            <person name="Baker S.E."/>
            <person name="Grigoriev I.V."/>
            <person name="O'Malley M.A."/>
        </authorList>
    </citation>
    <scope>NUCLEOTIDE SEQUENCE [LARGE SCALE GENOMIC DNA]</scope>
    <source>
        <strain evidence="2 3">G1</strain>
    </source>
</reference>
<comment type="caution">
    <text evidence="2">The sequence shown here is derived from an EMBL/GenBank/DDBJ whole genome shotgun (WGS) entry which is preliminary data.</text>
</comment>